<accession>A0AAV4XS89</accession>
<evidence type="ECO:0008006" key="3">
    <source>
        <dbReference type="Google" id="ProtNLM"/>
    </source>
</evidence>
<gene>
    <name evidence="1" type="ORF">CEXT_576071</name>
</gene>
<dbReference type="Proteomes" id="UP001054945">
    <property type="component" value="Unassembled WGS sequence"/>
</dbReference>
<proteinExistence type="predicted"/>
<evidence type="ECO:0000313" key="1">
    <source>
        <dbReference type="EMBL" id="GIY96810.1"/>
    </source>
</evidence>
<keyword evidence="2" id="KW-1185">Reference proteome</keyword>
<reference evidence="1 2" key="1">
    <citation type="submission" date="2021-06" db="EMBL/GenBank/DDBJ databases">
        <title>Caerostris extrusa draft genome.</title>
        <authorList>
            <person name="Kono N."/>
            <person name="Arakawa K."/>
        </authorList>
    </citation>
    <scope>NUCLEOTIDE SEQUENCE [LARGE SCALE GENOMIC DNA]</scope>
</reference>
<evidence type="ECO:0000313" key="2">
    <source>
        <dbReference type="Proteomes" id="UP001054945"/>
    </source>
</evidence>
<organism evidence="1 2">
    <name type="scientific">Caerostris extrusa</name>
    <name type="common">Bark spider</name>
    <name type="synonym">Caerostris bankana</name>
    <dbReference type="NCBI Taxonomy" id="172846"/>
    <lineage>
        <taxon>Eukaryota</taxon>
        <taxon>Metazoa</taxon>
        <taxon>Ecdysozoa</taxon>
        <taxon>Arthropoda</taxon>
        <taxon>Chelicerata</taxon>
        <taxon>Arachnida</taxon>
        <taxon>Araneae</taxon>
        <taxon>Araneomorphae</taxon>
        <taxon>Entelegynae</taxon>
        <taxon>Araneoidea</taxon>
        <taxon>Araneidae</taxon>
        <taxon>Caerostris</taxon>
    </lineage>
</organism>
<sequence>MEIYLLILIPTITAHNVANGSNIRQVSPGEARVHPFCEATFEPPWGDAITEMVPARGGEPLSHYLTSTAAIFCIKLIKPVIFSIFPITSSSGILFPSGITLVPHLTAAVSV</sequence>
<name>A0AAV4XS89_CAEEX</name>
<dbReference type="AlphaFoldDB" id="A0AAV4XS89"/>
<protein>
    <recommendedName>
        <fullName evidence="3">Secreted protein</fullName>
    </recommendedName>
</protein>
<comment type="caution">
    <text evidence="1">The sequence shown here is derived from an EMBL/GenBank/DDBJ whole genome shotgun (WGS) entry which is preliminary data.</text>
</comment>
<dbReference type="EMBL" id="BPLR01000706">
    <property type="protein sequence ID" value="GIY96810.1"/>
    <property type="molecule type" value="Genomic_DNA"/>
</dbReference>